<gene>
    <name evidence="3" type="ORF">Q8A64_08855</name>
</gene>
<comment type="caution">
    <text evidence="3">The sequence shown here is derived from an EMBL/GenBank/DDBJ whole genome shotgun (WGS) entry which is preliminary data.</text>
</comment>
<accession>A0ABU1BNS8</accession>
<dbReference type="EMBL" id="JAUYVH010000004">
    <property type="protein sequence ID" value="MDQ9170519.1"/>
    <property type="molecule type" value="Genomic_DNA"/>
</dbReference>
<evidence type="ECO:0000259" key="2">
    <source>
        <dbReference type="Pfam" id="PF13386"/>
    </source>
</evidence>
<dbReference type="PANTHER" id="PTHR42208">
    <property type="entry name" value="HEAVY METAL TRANSPORTER-RELATED"/>
    <property type="match status" value="1"/>
</dbReference>
<feature type="transmembrane region" description="Helical" evidence="1">
    <location>
        <begin position="98"/>
        <end position="118"/>
    </location>
</feature>
<reference evidence="3 4" key="1">
    <citation type="submission" date="2023-08" db="EMBL/GenBank/DDBJ databases">
        <title>Oxalobacteraceae gen .nov., isolated from river sludge outside the plant.</title>
        <authorList>
            <person name="Zhao S.Y."/>
        </authorList>
    </citation>
    <scope>NUCLEOTIDE SEQUENCE [LARGE SCALE GENOMIC DNA]</scope>
    <source>
        <strain evidence="3 4">R-40</strain>
    </source>
</reference>
<evidence type="ECO:0000256" key="1">
    <source>
        <dbReference type="SAM" id="Phobius"/>
    </source>
</evidence>
<organism evidence="3 4">
    <name type="scientific">Keguizhuia sedimenti</name>
    <dbReference type="NCBI Taxonomy" id="3064264"/>
    <lineage>
        <taxon>Bacteria</taxon>
        <taxon>Pseudomonadati</taxon>
        <taxon>Pseudomonadota</taxon>
        <taxon>Betaproteobacteria</taxon>
        <taxon>Burkholderiales</taxon>
        <taxon>Oxalobacteraceae</taxon>
        <taxon>Keguizhuia</taxon>
    </lineage>
</organism>
<proteinExistence type="predicted"/>
<feature type="transmembrane region" description="Helical" evidence="1">
    <location>
        <begin position="219"/>
        <end position="240"/>
    </location>
</feature>
<keyword evidence="1" id="KW-1133">Transmembrane helix</keyword>
<dbReference type="InterPro" id="IPR039447">
    <property type="entry name" value="UreH-like_TM_dom"/>
</dbReference>
<keyword evidence="4" id="KW-1185">Reference proteome</keyword>
<feature type="transmembrane region" description="Helical" evidence="1">
    <location>
        <begin position="154"/>
        <end position="173"/>
    </location>
</feature>
<dbReference type="RefSeq" id="WP_338436452.1">
    <property type="nucleotide sequence ID" value="NZ_JAUYVH010000004.1"/>
</dbReference>
<feature type="transmembrane region" description="Helical" evidence="1">
    <location>
        <begin position="72"/>
        <end position="92"/>
    </location>
</feature>
<evidence type="ECO:0000313" key="4">
    <source>
        <dbReference type="Proteomes" id="UP001225596"/>
    </source>
</evidence>
<evidence type="ECO:0000313" key="3">
    <source>
        <dbReference type="EMBL" id="MDQ9170519.1"/>
    </source>
</evidence>
<dbReference type="Pfam" id="PF13386">
    <property type="entry name" value="DsbD_2"/>
    <property type="match status" value="1"/>
</dbReference>
<name>A0ABU1BNS8_9BURK</name>
<dbReference type="PANTHER" id="PTHR42208:SF1">
    <property type="entry name" value="HEAVY METAL TRANSPORTER"/>
    <property type="match status" value="1"/>
</dbReference>
<feature type="transmembrane region" description="Helical" evidence="1">
    <location>
        <begin position="185"/>
        <end position="207"/>
    </location>
</feature>
<protein>
    <submittedName>
        <fullName evidence="3">Sulfite exporter TauE/SafE family protein</fullName>
    </submittedName>
</protein>
<feature type="domain" description="Urease accessory protein UreH-like transmembrane" evidence="2">
    <location>
        <begin position="9"/>
        <end position="232"/>
    </location>
</feature>
<feature type="transmembrane region" description="Helical" evidence="1">
    <location>
        <begin position="6"/>
        <end position="31"/>
    </location>
</feature>
<keyword evidence="1" id="KW-0812">Transmembrane</keyword>
<keyword evidence="1" id="KW-0472">Membrane</keyword>
<sequence>MNGLNLLPIFIVGLLGSVHCVGMCGGIVSAFSTMSSGRKPFPVPLVAQGAGTVQVSVADTALHSLAYNAGRIGSYMLAGAMAGGIAGSAYTFSKITVFQVGAYWLANLMLIVLGLYLMDAWRGLTKLETAGQALWKKIQPLTGKLMPIDSPAKMFMLGGLWGWLPCGMVYSVLLTAMMTGSAVTGASVMLAFGLGTLPMLLAIGMFGARMRTYLQNRKVRVVSGLIVLGFGVLGLVRAASGSQLGWLDMLCLPHSGGIL</sequence>
<dbReference type="Proteomes" id="UP001225596">
    <property type="component" value="Unassembled WGS sequence"/>
</dbReference>